<organism evidence="1 2">
    <name type="scientific">Solanum commersonii</name>
    <name type="common">Commerson's wild potato</name>
    <name type="synonym">Commerson's nightshade</name>
    <dbReference type="NCBI Taxonomy" id="4109"/>
    <lineage>
        <taxon>Eukaryota</taxon>
        <taxon>Viridiplantae</taxon>
        <taxon>Streptophyta</taxon>
        <taxon>Embryophyta</taxon>
        <taxon>Tracheophyta</taxon>
        <taxon>Spermatophyta</taxon>
        <taxon>Magnoliopsida</taxon>
        <taxon>eudicotyledons</taxon>
        <taxon>Gunneridae</taxon>
        <taxon>Pentapetalae</taxon>
        <taxon>asterids</taxon>
        <taxon>lamiids</taxon>
        <taxon>Solanales</taxon>
        <taxon>Solanaceae</taxon>
        <taxon>Solanoideae</taxon>
        <taxon>Solaneae</taxon>
        <taxon>Solanum</taxon>
    </lineage>
</organism>
<comment type="caution">
    <text evidence="1">The sequence shown here is derived from an EMBL/GenBank/DDBJ whole genome shotgun (WGS) entry which is preliminary data.</text>
</comment>
<dbReference type="Proteomes" id="UP000824120">
    <property type="component" value="Chromosome 2"/>
</dbReference>
<dbReference type="EMBL" id="JACXVP010000002">
    <property type="protein sequence ID" value="KAG5620356.1"/>
    <property type="molecule type" value="Genomic_DNA"/>
</dbReference>
<reference evidence="1 2" key="1">
    <citation type="submission" date="2020-09" db="EMBL/GenBank/DDBJ databases">
        <title>De no assembly of potato wild relative species, Solanum commersonii.</title>
        <authorList>
            <person name="Cho K."/>
        </authorList>
    </citation>
    <scope>NUCLEOTIDE SEQUENCE [LARGE SCALE GENOMIC DNA]</scope>
    <source>
        <strain evidence="1">LZ3.2</strain>
        <tissue evidence="1">Leaf</tissue>
    </source>
</reference>
<dbReference type="OrthoDB" id="1221325at2759"/>
<evidence type="ECO:0000313" key="2">
    <source>
        <dbReference type="Proteomes" id="UP000824120"/>
    </source>
</evidence>
<proteinExistence type="predicted"/>
<evidence type="ECO:0000313" key="1">
    <source>
        <dbReference type="EMBL" id="KAG5620356.1"/>
    </source>
</evidence>
<name>A0A9J6A7X5_SOLCO</name>
<protein>
    <submittedName>
        <fullName evidence="1">Uncharacterized protein</fullName>
    </submittedName>
</protein>
<gene>
    <name evidence="1" type="ORF">H5410_005574</name>
</gene>
<dbReference type="AlphaFoldDB" id="A0A9J6A7X5"/>
<accession>A0A9J6A7X5</accession>
<sequence length="72" mass="8293">MPTNTLDVLPSWSRRRGTKAQKKCWSVIPGCIWWTILGERNSRCFQNKSNPIQNIKLNCIQLCIFGVKTISI</sequence>
<keyword evidence="2" id="KW-1185">Reference proteome</keyword>